<keyword evidence="10" id="KW-1185">Reference proteome</keyword>
<evidence type="ECO:0000256" key="3">
    <source>
        <dbReference type="ARBA" id="ARBA00022824"/>
    </source>
</evidence>
<keyword evidence="3" id="KW-0256">Endoplasmic reticulum</keyword>
<feature type="region of interest" description="Disordered" evidence="8">
    <location>
        <begin position="840"/>
        <end position="896"/>
    </location>
</feature>
<dbReference type="PANTHER" id="PTHR45639:SF3">
    <property type="entry name" value="HYPOXIA UP-REGULATED PROTEIN 1"/>
    <property type="match status" value="1"/>
</dbReference>
<dbReference type="InterPro" id="IPR013126">
    <property type="entry name" value="Hsp_70_fam"/>
</dbReference>
<dbReference type="Gene3D" id="3.90.640.10">
    <property type="entry name" value="Actin, Chain A, domain 4"/>
    <property type="match status" value="1"/>
</dbReference>
<dbReference type="SUPFAM" id="SSF100934">
    <property type="entry name" value="Heat shock protein 70kD (HSP70), C-terminal subdomain"/>
    <property type="match status" value="1"/>
</dbReference>
<gene>
    <name evidence="11" type="primary">LOC108559409</name>
</gene>
<keyword evidence="2" id="KW-0547">Nucleotide-binding</keyword>
<keyword evidence="4" id="KW-0067">ATP-binding</keyword>
<keyword evidence="7" id="KW-0175">Coiled coil</keyword>
<dbReference type="PANTHER" id="PTHR45639">
    <property type="entry name" value="HSC70CB, ISOFORM G-RELATED"/>
    <property type="match status" value="1"/>
</dbReference>
<dbReference type="Pfam" id="PF00012">
    <property type="entry name" value="HSP70"/>
    <property type="match status" value="1"/>
</dbReference>
<dbReference type="InterPro" id="IPR043129">
    <property type="entry name" value="ATPase_NBD"/>
</dbReference>
<keyword evidence="9" id="KW-0732">Signal</keyword>
<evidence type="ECO:0000313" key="10">
    <source>
        <dbReference type="Proteomes" id="UP000695000"/>
    </source>
</evidence>
<feature type="region of interest" description="Disordered" evidence="8">
    <location>
        <begin position="569"/>
        <end position="605"/>
    </location>
</feature>
<dbReference type="InterPro" id="IPR029048">
    <property type="entry name" value="HSP70_C_sf"/>
</dbReference>
<evidence type="ECO:0000256" key="4">
    <source>
        <dbReference type="ARBA" id="ARBA00022840"/>
    </source>
</evidence>
<feature type="compositionally biased region" description="Basic and acidic residues" evidence="8">
    <location>
        <begin position="569"/>
        <end position="594"/>
    </location>
</feature>
<sequence>MKLHLALAIPFLLLALNKYASGLAVMSIDFGSEWMKIGIVSPGVPMEIALNKESKRKSPAVLSLRDDVRNIGEDAQTVGIRFPKSAYFYLLELLGKNINHPIVELYKSRFPYYEIVADEERGTILLKHDDDVFYSPEELIAQLLHKAKEIAEQNARQPIKECVITVPAYFNQVERKALLQAAQLADIKVLQLMNDHMAVALNYGIFHTKDFNETAQYVMFFDMGASSTTVSIVSMQNVKVKERGYTETHPQISVVGLGYDRTLGGLELQIRLRDYLAKKFNAVKKTKNDVFDNHRSMAKLFKEAGRVKNILSANPDHYAQIEGLLDDEDFRVQVTREDFEDLAGDFFDRVAKPVEQALASSGIALEFINQVVLVGAGTRVPKVQEKLQEVVKMDLAKNLNTDEAATMGAVYKAADLSTGFQVKKFITKDAVIFPLQVFFERGENNGLGKRTLFGLMNFYPQKKTVTFSKHSEDFSITLNYAQLEHLSSVEIGNLGSLNLTEFDLKGVQEAMSKNVGDNIQNKGVKVQFGMDESGILSLTNVEASFEKSVTDEDDEGTLSKLGSTISKLFSRDEEEKPVQEDPEVEQKVENKTQEANKTAEAQPKEVKPKVINVKEPLQAIEKILTIKRLNKQQIEDATNKLEKLNKIDQQLYRRASALNSLESFVIDVQNKLYEDEYSDCVLPEDKEKIITACSETSDWLYEDGADADALTYETKLAGLKTLTSDLFKRVFEHSERPQAVLALREMLNASTHFMVASRNLTKEKNPEKDVYTETEIETLAKLIKNTEEWLVKQIAEQDKLKKHDNVVLSVKILADKMQELDREVKYLVNKLKMWRPKKVEKPVVEENNETKEEPSTTSTKGEEKEEEAAESTNKGEETEEKVTPTASSDEEKHSEL</sequence>
<dbReference type="PRINTS" id="PR00301">
    <property type="entry name" value="HEATSHOCK70"/>
</dbReference>
<feature type="signal peptide" evidence="9">
    <location>
        <begin position="1"/>
        <end position="22"/>
    </location>
</feature>
<dbReference type="RefSeq" id="XP_017772169.1">
    <property type="nucleotide sequence ID" value="XM_017916680.1"/>
</dbReference>
<protein>
    <recommendedName>
        <fullName evidence="6">Hypoxia up-regulated protein 1</fullName>
    </recommendedName>
</protein>
<dbReference type="Gene3D" id="2.60.34.10">
    <property type="entry name" value="Substrate Binding Domain Of DNAk, Chain A, domain 1"/>
    <property type="match status" value="1"/>
</dbReference>
<evidence type="ECO:0000256" key="6">
    <source>
        <dbReference type="ARBA" id="ARBA00040503"/>
    </source>
</evidence>
<dbReference type="Proteomes" id="UP000695000">
    <property type="component" value="Unplaced"/>
</dbReference>
<feature type="coiled-coil region" evidence="7">
    <location>
        <begin position="627"/>
        <end position="654"/>
    </location>
</feature>
<feature type="chain" id="PRO_5045508207" description="Hypoxia up-regulated protein 1" evidence="9">
    <location>
        <begin position="23"/>
        <end position="896"/>
    </location>
</feature>
<evidence type="ECO:0000256" key="9">
    <source>
        <dbReference type="SAM" id="SignalP"/>
    </source>
</evidence>
<evidence type="ECO:0000256" key="7">
    <source>
        <dbReference type="SAM" id="Coils"/>
    </source>
</evidence>
<proteinExistence type="inferred from homology"/>
<evidence type="ECO:0000256" key="1">
    <source>
        <dbReference type="ARBA" id="ARBA00007381"/>
    </source>
</evidence>
<dbReference type="CDD" id="cd10230">
    <property type="entry name" value="ASKHA_NBD_HSP70_HYOU1"/>
    <property type="match status" value="1"/>
</dbReference>
<name>A0ABM1MC69_NICVS</name>
<keyword evidence="5" id="KW-0143">Chaperone</keyword>
<comment type="similarity">
    <text evidence="1">Belongs to the heat shock protein 70 family.</text>
</comment>
<reference evidence="11" key="1">
    <citation type="submission" date="2025-08" db="UniProtKB">
        <authorList>
            <consortium name="RefSeq"/>
        </authorList>
    </citation>
    <scope>IDENTIFICATION</scope>
    <source>
        <tissue evidence="11">Whole Larva</tissue>
    </source>
</reference>
<evidence type="ECO:0000256" key="2">
    <source>
        <dbReference type="ARBA" id="ARBA00022741"/>
    </source>
</evidence>
<feature type="compositionally biased region" description="Basic and acidic residues" evidence="8">
    <location>
        <begin position="840"/>
        <end position="854"/>
    </location>
</feature>
<evidence type="ECO:0000313" key="11">
    <source>
        <dbReference type="RefSeq" id="XP_017772169.1"/>
    </source>
</evidence>
<dbReference type="InterPro" id="IPR029047">
    <property type="entry name" value="HSP70_peptide-bd_sf"/>
</dbReference>
<feature type="compositionally biased region" description="Basic and acidic residues" evidence="8">
    <location>
        <begin position="873"/>
        <end position="882"/>
    </location>
</feature>
<dbReference type="Gene3D" id="3.30.420.40">
    <property type="match status" value="2"/>
</dbReference>
<organism evidence="10 11">
    <name type="scientific">Nicrophorus vespilloides</name>
    <name type="common">Boreal carrion beetle</name>
    <dbReference type="NCBI Taxonomy" id="110193"/>
    <lineage>
        <taxon>Eukaryota</taxon>
        <taxon>Metazoa</taxon>
        <taxon>Ecdysozoa</taxon>
        <taxon>Arthropoda</taxon>
        <taxon>Hexapoda</taxon>
        <taxon>Insecta</taxon>
        <taxon>Pterygota</taxon>
        <taxon>Neoptera</taxon>
        <taxon>Endopterygota</taxon>
        <taxon>Coleoptera</taxon>
        <taxon>Polyphaga</taxon>
        <taxon>Staphyliniformia</taxon>
        <taxon>Silphidae</taxon>
        <taxon>Nicrophorinae</taxon>
        <taxon>Nicrophorus</taxon>
    </lineage>
</organism>
<dbReference type="GeneID" id="108559409"/>
<evidence type="ECO:0000256" key="5">
    <source>
        <dbReference type="ARBA" id="ARBA00023186"/>
    </source>
</evidence>
<dbReference type="SUPFAM" id="SSF53067">
    <property type="entry name" value="Actin-like ATPase domain"/>
    <property type="match status" value="2"/>
</dbReference>
<accession>A0ABM1MC69</accession>
<dbReference type="Gene3D" id="3.30.30.30">
    <property type="match status" value="1"/>
</dbReference>
<evidence type="ECO:0000256" key="8">
    <source>
        <dbReference type="SAM" id="MobiDB-lite"/>
    </source>
</evidence>
<dbReference type="Gene3D" id="1.20.1270.10">
    <property type="match status" value="1"/>
</dbReference>